<reference evidence="1 2" key="1">
    <citation type="submission" date="2023-05" db="EMBL/GenBank/DDBJ databases">
        <title>Streptomyces fuscus sp. nov., a brown-black pigment producing actinomyces isolated from dry sand of Sea duck farm.</title>
        <authorList>
            <person name="Xie J."/>
            <person name="Shen N."/>
        </authorList>
    </citation>
    <scope>NUCLEOTIDE SEQUENCE [LARGE SCALE GENOMIC DNA]</scope>
    <source>
        <strain evidence="1 2">GXMU-J15</strain>
    </source>
</reference>
<keyword evidence="1" id="KW-0540">Nuclease</keyword>
<evidence type="ECO:0000313" key="2">
    <source>
        <dbReference type="Proteomes" id="UP001241926"/>
    </source>
</evidence>
<comment type="caution">
    <text evidence="1">The sequence shown here is derived from an EMBL/GenBank/DDBJ whole genome shotgun (WGS) entry which is preliminary data.</text>
</comment>
<dbReference type="Proteomes" id="UP001241926">
    <property type="component" value="Unassembled WGS sequence"/>
</dbReference>
<evidence type="ECO:0000313" key="1">
    <source>
        <dbReference type="EMBL" id="MDL2075434.1"/>
    </source>
</evidence>
<keyword evidence="2" id="KW-1185">Reference proteome</keyword>
<sequence>MTVTRQDFEDAVAAYWGAKELQREQSAIKAAVGAGTAGSVRGGKHFDAIAVLLSKFFLDAGYPPESIRVNKSQGLELPGYFRPQKQWDLVVVHRHTLVAAFELKALGGPSFGNNYNNRVEEALGSAVDLRHAALAELYPGEEPWLGYFFIMQDEAGSRRPVRPATGALPVEPVWEGMSYQERFGVFCQRLLSERLYDAACYITSSAADPKPHEPVDRLDWRHFSAAINARLTYLKSLGFPG</sequence>
<accession>A0ABT7ITM3</accession>
<dbReference type="InterPro" id="IPR007636">
    <property type="entry name" value="Restrct_endonuc_II_XhoI"/>
</dbReference>
<proteinExistence type="predicted"/>
<name>A0ABT7ITM3_9ACTN</name>
<dbReference type="Pfam" id="PF04555">
    <property type="entry name" value="XhoI"/>
    <property type="match status" value="1"/>
</dbReference>
<gene>
    <name evidence="1" type="ORF">QNN03_03155</name>
</gene>
<dbReference type="GO" id="GO:0004519">
    <property type="term" value="F:endonuclease activity"/>
    <property type="evidence" value="ECO:0007669"/>
    <property type="project" value="UniProtKB-KW"/>
</dbReference>
<dbReference type="RefSeq" id="WP_093721924.1">
    <property type="nucleotide sequence ID" value="NZ_JASJUS010000002.1"/>
</dbReference>
<organism evidence="1 2">
    <name type="scientific">Streptomyces fuscus</name>
    <dbReference type="NCBI Taxonomy" id="3048495"/>
    <lineage>
        <taxon>Bacteria</taxon>
        <taxon>Bacillati</taxon>
        <taxon>Actinomycetota</taxon>
        <taxon>Actinomycetes</taxon>
        <taxon>Kitasatosporales</taxon>
        <taxon>Streptomycetaceae</taxon>
        <taxon>Streptomyces</taxon>
    </lineage>
</organism>
<protein>
    <submittedName>
        <fullName evidence="1">PaeR7I family type II restriction endonuclease</fullName>
    </submittedName>
</protein>
<dbReference type="EMBL" id="JASJUS010000002">
    <property type="protein sequence ID" value="MDL2075434.1"/>
    <property type="molecule type" value="Genomic_DNA"/>
</dbReference>
<keyword evidence="1" id="KW-0378">Hydrolase</keyword>
<keyword evidence="1" id="KW-0255">Endonuclease</keyword>